<dbReference type="AlphaFoldDB" id="A0A1N7SKL2"/>
<evidence type="ECO:0000313" key="1">
    <source>
        <dbReference type="EMBL" id="SIT47953.1"/>
    </source>
</evidence>
<evidence type="ECO:0000313" key="2">
    <source>
        <dbReference type="Proteomes" id="UP000187012"/>
    </source>
</evidence>
<name>A0A1N7SKL2_9BURK</name>
<dbReference type="Proteomes" id="UP000187012">
    <property type="component" value="Unassembled WGS sequence"/>
</dbReference>
<proteinExistence type="predicted"/>
<accession>A0A1N7SKL2</accession>
<protein>
    <submittedName>
        <fullName evidence="1">Uncharacterized protein</fullName>
    </submittedName>
</protein>
<keyword evidence="2" id="KW-1185">Reference proteome</keyword>
<organism evidence="1 2">
    <name type="scientific">Paraburkholderia ribeironis</name>
    <dbReference type="NCBI Taxonomy" id="1247936"/>
    <lineage>
        <taxon>Bacteria</taxon>
        <taxon>Pseudomonadati</taxon>
        <taxon>Pseudomonadota</taxon>
        <taxon>Betaproteobacteria</taxon>
        <taxon>Burkholderiales</taxon>
        <taxon>Burkholderiaceae</taxon>
        <taxon>Paraburkholderia</taxon>
    </lineage>
</organism>
<reference evidence="1 2" key="1">
    <citation type="submission" date="2016-12" db="EMBL/GenBank/DDBJ databases">
        <authorList>
            <person name="Song W.-J."/>
            <person name="Kurnit D.M."/>
        </authorList>
    </citation>
    <scope>NUCLEOTIDE SEQUENCE [LARGE SCALE GENOMIC DNA]</scope>
    <source>
        <strain evidence="1 2">STM7296</strain>
    </source>
</reference>
<dbReference type="EMBL" id="CYGX02000086">
    <property type="protein sequence ID" value="SIT47953.1"/>
    <property type="molecule type" value="Genomic_DNA"/>
</dbReference>
<sequence>MPKWDTAAAFDVNACWYASMSSPQMFDVIAGIKTSPIFVPPSLSPEREYRQGRVVSI</sequence>
<gene>
    <name evidence="1" type="ORF">BN2475_860021</name>
</gene>